<keyword evidence="2" id="KW-1185">Reference proteome</keyword>
<gene>
    <name evidence="1" type="ORF">EV182_005974</name>
</gene>
<proteinExistence type="predicted"/>
<dbReference type="Proteomes" id="UP001145114">
    <property type="component" value="Unassembled WGS sequence"/>
</dbReference>
<evidence type="ECO:0000313" key="2">
    <source>
        <dbReference type="Proteomes" id="UP001145114"/>
    </source>
</evidence>
<accession>A0ACC1HUF5</accession>
<protein>
    <submittedName>
        <fullName evidence="1">Uncharacterized protein</fullName>
    </submittedName>
</protein>
<feature type="non-terminal residue" evidence="1">
    <location>
        <position position="377"/>
    </location>
</feature>
<comment type="caution">
    <text evidence="1">The sequence shown here is derived from an EMBL/GenBank/DDBJ whole genome shotgun (WGS) entry which is preliminary data.</text>
</comment>
<dbReference type="EMBL" id="JAMZIH010002315">
    <property type="protein sequence ID" value="KAJ1677529.1"/>
    <property type="molecule type" value="Genomic_DNA"/>
</dbReference>
<evidence type="ECO:0000313" key="1">
    <source>
        <dbReference type="EMBL" id="KAJ1677529.1"/>
    </source>
</evidence>
<organism evidence="1 2">
    <name type="scientific">Spiromyces aspiralis</name>
    <dbReference type="NCBI Taxonomy" id="68401"/>
    <lineage>
        <taxon>Eukaryota</taxon>
        <taxon>Fungi</taxon>
        <taxon>Fungi incertae sedis</taxon>
        <taxon>Zoopagomycota</taxon>
        <taxon>Kickxellomycotina</taxon>
        <taxon>Kickxellomycetes</taxon>
        <taxon>Kickxellales</taxon>
        <taxon>Kickxellaceae</taxon>
        <taxon>Spiromyces</taxon>
    </lineage>
</organism>
<sequence>MTVISVNEPSPTDPNKQVVRHHRLLRLVETGYVNASSLLAAGGICTEGERNIILSLEVGRFKWRRPKSQLNGTWIPLPRARALAATCSLNHRLGPFLNDNLESYYPSPLPTEFIQHLIMPFFTTPPGMSSRTRPLSGTSSQPATPVSLSRDGSKNTTTSSAGGGQVAVKTSISSENPNGINGTGNTNGQKTASPKRQVADGENCTANLATIPKGKASSRPTLLRRSQTFGSSARSVPSPSIIQSLGRKDHGTLSPGITSNGGSSHMNLDDHYIRLLLQLLNRDAPMLSAGSTLIGFEDDIPMTPTTAAGTPSDINTGLLSLDSLPADLQPIFADLVERSTTPQKHTEPSALLADPGNIIGASSAITNNGTFFSASPA</sequence>
<reference evidence="1" key="1">
    <citation type="submission" date="2022-06" db="EMBL/GenBank/DDBJ databases">
        <title>Phylogenomic reconstructions and comparative analyses of Kickxellomycotina fungi.</title>
        <authorList>
            <person name="Reynolds N.K."/>
            <person name="Stajich J.E."/>
            <person name="Barry K."/>
            <person name="Grigoriev I.V."/>
            <person name="Crous P."/>
            <person name="Smith M.E."/>
        </authorList>
    </citation>
    <scope>NUCLEOTIDE SEQUENCE</scope>
    <source>
        <strain evidence="1">RSA 2271</strain>
    </source>
</reference>
<name>A0ACC1HUF5_9FUNG</name>